<dbReference type="Pfam" id="PF13391">
    <property type="entry name" value="HNH_2"/>
    <property type="match status" value="1"/>
</dbReference>
<keyword evidence="3" id="KW-0378">Hydrolase</keyword>
<feature type="non-terminal residue" evidence="3">
    <location>
        <position position="1"/>
    </location>
</feature>
<evidence type="ECO:0000259" key="2">
    <source>
        <dbReference type="Pfam" id="PF25324"/>
    </source>
</evidence>
<dbReference type="EMBL" id="MU251825">
    <property type="protein sequence ID" value="KAG9229021.1"/>
    <property type="molecule type" value="Genomic_DNA"/>
</dbReference>
<organism evidence="3 4">
    <name type="scientific">Amylocarpus encephaloides</name>
    <dbReference type="NCBI Taxonomy" id="45428"/>
    <lineage>
        <taxon>Eukaryota</taxon>
        <taxon>Fungi</taxon>
        <taxon>Dikarya</taxon>
        <taxon>Ascomycota</taxon>
        <taxon>Pezizomycotina</taxon>
        <taxon>Leotiomycetes</taxon>
        <taxon>Helotiales</taxon>
        <taxon>Helotiales incertae sedis</taxon>
        <taxon>Amylocarpus</taxon>
    </lineage>
</organism>
<feature type="domain" description="DUF7881" evidence="2">
    <location>
        <begin position="1"/>
        <end position="71"/>
    </location>
</feature>
<dbReference type="InterPro" id="IPR003615">
    <property type="entry name" value="HNH_nuc"/>
</dbReference>
<keyword evidence="3" id="KW-0255">Endonuclease</keyword>
<keyword evidence="4" id="KW-1185">Reference proteome</keyword>
<evidence type="ECO:0000313" key="3">
    <source>
        <dbReference type="EMBL" id="KAG9229021.1"/>
    </source>
</evidence>
<reference evidence="3" key="1">
    <citation type="journal article" date="2021" name="IMA Fungus">
        <title>Genomic characterization of three marine fungi, including Emericellopsis atlantica sp. nov. with signatures of a generalist lifestyle and marine biomass degradation.</title>
        <authorList>
            <person name="Hagestad O.C."/>
            <person name="Hou L."/>
            <person name="Andersen J.H."/>
            <person name="Hansen E.H."/>
            <person name="Altermark B."/>
            <person name="Li C."/>
            <person name="Kuhnert E."/>
            <person name="Cox R.J."/>
            <person name="Crous P.W."/>
            <person name="Spatafora J.W."/>
            <person name="Lail K."/>
            <person name="Amirebrahimi M."/>
            <person name="Lipzen A."/>
            <person name="Pangilinan J."/>
            <person name="Andreopoulos W."/>
            <person name="Hayes R.D."/>
            <person name="Ng V."/>
            <person name="Grigoriev I.V."/>
            <person name="Jackson S.A."/>
            <person name="Sutton T.D.S."/>
            <person name="Dobson A.D.W."/>
            <person name="Rama T."/>
        </authorList>
    </citation>
    <scope>NUCLEOTIDE SEQUENCE</scope>
    <source>
        <strain evidence="3">TRa018bII</strain>
    </source>
</reference>
<gene>
    <name evidence="3" type="ORF">BJ875DRAFT_388217</name>
</gene>
<proteinExistence type="predicted"/>
<dbReference type="Proteomes" id="UP000824998">
    <property type="component" value="Unassembled WGS sequence"/>
</dbReference>
<comment type="caution">
    <text evidence="3">The sequence shown here is derived from an EMBL/GenBank/DDBJ whole genome shotgun (WGS) entry which is preliminary data.</text>
</comment>
<name>A0A9P8C1D5_9HELO</name>
<dbReference type="Pfam" id="PF25324">
    <property type="entry name" value="DUF7881"/>
    <property type="match status" value="1"/>
</dbReference>
<feature type="domain" description="HNH nuclease" evidence="1">
    <location>
        <begin position="104"/>
        <end position="178"/>
    </location>
</feature>
<accession>A0A9P8C1D5</accession>
<keyword evidence="3" id="KW-0540">Nuclease</keyword>
<protein>
    <submittedName>
        <fullName evidence="3">HNH endonuclease-domain-containing protein</fullName>
    </submittedName>
</protein>
<dbReference type="AlphaFoldDB" id="A0A9P8C1D5"/>
<sequence>DRTTTIGGLILTDKNEDTNCVTNANFYTMVEIIVIVIGDFSLRNERDITIEKDNSPLQPGNYYIHTPQPFQLSNELVLCRALSLQTGTRVQAFRDTVRLRDRRCVVTGMEYLDDDNWLGFEAAHIFPLAFEQYWPDYNYGRWISIIPDTKGTINSVQNGLLLRGDIHQLFDFYAFSINPDDNYKVVCFTRDKDGIAGKHLDQRLLDDPQRPVDQLLRWHFRQAVLTNMKGAGEPQFEHDFRPGSDMIGSILKGPKVAERMEFELFNRLAVEVDLTQ</sequence>
<evidence type="ECO:0000313" key="4">
    <source>
        <dbReference type="Proteomes" id="UP000824998"/>
    </source>
</evidence>
<dbReference type="OrthoDB" id="3433692at2759"/>
<evidence type="ECO:0000259" key="1">
    <source>
        <dbReference type="Pfam" id="PF13391"/>
    </source>
</evidence>
<dbReference type="GO" id="GO:0004519">
    <property type="term" value="F:endonuclease activity"/>
    <property type="evidence" value="ECO:0007669"/>
    <property type="project" value="UniProtKB-KW"/>
</dbReference>
<dbReference type="InterPro" id="IPR057203">
    <property type="entry name" value="DUF7881"/>
</dbReference>